<dbReference type="Proteomes" id="UP001060325">
    <property type="component" value="Chromosome"/>
</dbReference>
<protein>
    <submittedName>
        <fullName evidence="1">Uncharacterized protein</fullName>
    </submittedName>
</protein>
<reference evidence="1" key="1">
    <citation type="submission" date="2022-07" db="EMBL/GenBank/DDBJ databases">
        <title>Complete genome of CX2.</title>
        <authorList>
            <person name="Cao G."/>
        </authorList>
    </citation>
    <scope>NUCLEOTIDE SEQUENCE</scope>
    <source>
        <strain evidence="1">CX2</strain>
    </source>
</reference>
<sequence length="77" mass="9232">MNPTTWKTWCSGIVYELVINQLYTPFGRMLCARFQDEFLHLPVEERFRLVQAIRKQVIAKGDSQESEWVHYIQRLTD</sequence>
<accession>A0ABY5FMF6</accession>
<proteinExistence type="predicted"/>
<keyword evidence="2" id="KW-1185">Reference proteome</keyword>
<dbReference type="RefSeq" id="WP_255177254.1">
    <property type="nucleotide sequence ID" value="NZ_CP101462.1"/>
</dbReference>
<evidence type="ECO:0000313" key="1">
    <source>
        <dbReference type="EMBL" id="UTT42727.1"/>
    </source>
</evidence>
<name>A0ABY5FMF6_9BACL</name>
<dbReference type="EMBL" id="CP101462">
    <property type="protein sequence ID" value="UTT42727.1"/>
    <property type="molecule type" value="Genomic_DNA"/>
</dbReference>
<gene>
    <name evidence="1" type="ORF">NMQ00_14605</name>
</gene>
<evidence type="ECO:0000313" key="2">
    <source>
        <dbReference type="Proteomes" id="UP001060325"/>
    </source>
</evidence>
<organism evidence="1 2">
    <name type="scientific">Exiguobacterium aurantiacum</name>
    <dbReference type="NCBI Taxonomy" id="33987"/>
    <lineage>
        <taxon>Bacteria</taxon>
        <taxon>Bacillati</taxon>
        <taxon>Bacillota</taxon>
        <taxon>Bacilli</taxon>
        <taxon>Bacillales</taxon>
        <taxon>Bacillales Family XII. Incertae Sedis</taxon>
        <taxon>Exiguobacterium</taxon>
    </lineage>
</organism>